<reference evidence="2" key="2">
    <citation type="submission" date="2020-09" db="EMBL/GenBank/DDBJ databases">
        <authorList>
            <person name="Sun Q."/>
            <person name="Zhou Y."/>
        </authorList>
    </citation>
    <scope>NUCLEOTIDE SEQUENCE</scope>
    <source>
        <strain evidence="2">CGMCC 1.15478</strain>
    </source>
</reference>
<proteinExistence type="predicted"/>
<feature type="region of interest" description="Disordered" evidence="1">
    <location>
        <begin position="1"/>
        <end position="30"/>
    </location>
</feature>
<sequence>MTTPEDDNKDQAQDTGENQPEGEKKRPSVIDQARDIAMTSLDKSGEIVDGSGDILQGKVADGTGKIIKGITDISTNAASKGAAIITDRIPRPGKKKK</sequence>
<organism evidence="2 3">
    <name type="scientific">Hoyosella rhizosphaerae</name>
    <dbReference type="NCBI Taxonomy" id="1755582"/>
    <lineage>
        <taxon>Bacteria</taxon>
        <taxon>Bacillati</taxon>
        <taxon>Actinomycetota</taxon>
        <taxon>Actinomycetes</taxon>
        <taxon>Mycobacteriales</taxon>
        <taxon>Hoyosellaceae</taxon>
        <taxon>Hoyosella</taxon>
    </lineage>
</organism>
<protein>
    <submittedName>
        <fullName evidence="2">Uncharacterized protein</fullName>
    </submittedName>
</protein>
<evidence type="ECO:0000256" key="1">
    <source>
        <dbReference type="SAM" id="MobiDB-lite"/>
    </source>
</evidence>
<dbReference type="InterPro" id="IPR057513">
    <property type="entry name" value="Rv1893"/>
</dbReference>
<name>A0A916UEA5_9ACTN</name>
<dbReference type="EMBL" id="BMJH01000002">
    <property type="protein sequence ID" value="GGC69171.1"/>
    <property type="molecule type" value="Genomic_DNA"/>
</dbReference>
<accession>A0A916UEA5</accession>
<gene>
    <name evidence="2" type="ORF">GCM10011410_22490</name>
</gene>
<evidence type="ECO:0000313" key="2">
    <source>
        <dbReference type="EMBL" id="GGC69171.1"/>
    </source>
</evidence>
<keyword evidence="3" id="KW-1185">Reference proteome</keyword>
<reference evidence="2" key="1">
    <citation type="journal article" date="2014" name="Int. J. Syst. Evol. Microbiol.">
        <title>Complete genome sequence of Corynebacterium casei LMG S-19264T (=DSM 44701T), isolated from a smear-ripened cheese.</title>
        <authorList>
            <consortium name="US DOE Joint Genome Institute (JGI-PGF)"/>
            <person name="Walter F."/>
            <person name="Albersmeier A."/>
            <person name="Kalinowski J."/>
            <person name="Ruckert C."/>
        </authorList>
    </citation>
    <scope>NUCLEOTIDE SEQUENCE</scope>
    <source>
        <strain evidence="2">CGMCC 1.15478</strain>
    </source>
</reference>
<evidence type="ECO:0000313" key="3">
    <source>
        <dbReference type="Proteomes" id="UP000641514"/>
    </source>
</evidence>
<feature type="compositionally biased region" description="Basic and acidic residues" evidence="1">
    <location>
        <begin position="21"/>
        <end position="30"/>
    </location>
</feature>
<dbReference type="Pfam" id="PF23706">
    <property type="entry name" value="Rv1893"/>
    <property type="match status" value="1"/>
</dbReference>
<dbReference type="RefSeq" id="WP_188674552.1">
    <property type="nucleotide sequence ID" value="NZ_BMJH01000002.1"/>
</dbReference>
<dbReference type="AlphaFoldDB" id="A0A916UEA5"/>
<comment type="caution">
    <text evidence="2">The sequence shown here is derived from an EMBL/GenBank/DDBJ whole genome shotgun (WGS) entry which is preliminary data.</text>
</comment>
<dbReference type="Proteomes" id="UP000641514">
    <property type="component" value="Unassembled WGS sequence"/>
</dbReference>